<feature type="signal peptide" evidence="12">
    <location>
        <begin position="1"/>
        <end position="18"/>
    </location>
</feature>
<dbReference type="GO" id="GO:0005737">
    <property type="term" value="C:cytoplasm"/>
    <property type="evidence" value="ECO:0007669"/>
    <property type="project" value="TreeGrafter"/>
</dbReference>
<dbReference type="EC" id="3.4.11.2" evidence="4"/>
<dbReference type="Gene3D" id="1.10.390.10">
    <property type="entry name" value="Neutral Protease Domain 2"/>
    <property type="match status" value="1"/>
</dbReference>
<dbReference type="Gene3D" id="2.60.40.1730">
    <property type="entry name" value="tricorn interacting facor f3 domain"/>
    <property type="match status" value="1"/>
</dbReference>
<evidence type="ECO:0000256" key="12">
    <source>
        <dbReference type="SAM" id="SignalP"/>
    </source>
</evidence>
<dbReference type="Pfam" id="PF17900">
    <property type="entry name" value="Peptidase_M1_N"/>
    <property type="match status" value="1"/>
</dbReference>
<evidence type="ECO:0000256" key="4">
    <source>
        <dbReference type="ARBA" id="ARBA00012564"/>
    </source>
</evidence>
<keyword evidence="16" id="KW-1185">Reference proteome</keyword>
<dbReference type="GO" id="GO:0016020">
    <property type="term" value="C:membrane"/>
    <property type="evidence" value="ECO:0007669"/>
    <property type="project" value="TreeGrafter"/>
</dbReference>
<dbReference type="AlphaFoldDB" id="A0A1I1LNI7"/>
<dbReference type="InterPro" id="IPR045357">
    <property type="entry name" value="Aminopeptidase_N-like_N"/>
</dbReference>
<dbReference type="EMBL" id="FOLE01000009">
    <property type="protein sequence ID" value="SFC74621.1"/>
    <property type="molecule type" value="Genomic_DNA"/>
</dbReference>
<proteinExistence type="inferred from homology"/>
<dbReference type="InterPro" id="IPR027268">
    <property type="entry name" value="Peptidase_M4/M1_CTD_sf"/>
</dbReference>
<keyword evidence="7" id="KW-0645">Protease</keyword>
<evidence type="ECO:0000256" key="11">
    <source>
        <dbReference type="ARBA" id="ARBA00023049"/>
    </source>
</evidence>
<evidence type="ECO:0000256" key="10">
    <source>
        <dbReference type="ARBA" id="ARBA00022833"/>
    </source>
</evidence>
<evidence type="ECO:0000313" key="15">
    <source>
        <dbReference type="EMBL" id="SFC74621.1"/>
    </source>
</evidence>
<dbReference type="InterPro" id="IPR050344">
    <property type="entry name" value="Peptidase_M1_aminopeptidases"/>
</dbReference>
<evidence type="ECO:0000256" key="3">
    <source>
        <dbReference type="ARBA" id="ARBA00010136"/>
    </source>
</evidence>
<keyword evidence="10" id="KW-0862">Zinc</keyword>
<dbReference type="GO" id="GO:0006508">
    <property type="term" value="P:proteolysis"/>
    <property type="evidence" value="ECO:0007669"/>
    <property type="project" value="UniProtKB-KW"/>
</dbReference>
<dbReference type="PANTHER" id="PTHR11533:SF174">
    <property type="entry name" value="PUROMYCIN-SENSITIVE AMINOPEPTIDASE-RELATED"/>
    <property type="match status" value="1"/>
</dbReference>
<evidence type="ECO:0000259" key="13">
    <source>
        <dbReference type="Pfam" id="PF01433"/>
    </source>
</evidence>
<dbReference type="CDD" id="cd09603">
    <property type="entry name" value="M1_APN_like"/>
    <property type="match status" value="1"/>
</dbReference>
<dbReference type="SUPFAM" id="SSF48371">
    <property type="entry name" value="ARM repeat"/>
    <property type="match status" value="1"/>
</dbReference>
<protein>
    <recommendedName>
        <fullName evidence="5">Aminopeptidase N</fullName>
        <ecNumber evidence="4">3.4.11.2</ecNumber>
    </recommendedName>
</protein>
<dbReference type="RefSeq" id="WP_091514496.1">
    <property type="nucleotide sequence ID" value="NZ_FOLE01000009.1"/>
</dbReference>
<dbReference type="InterPro" id="IPR014782">
    <property type="entry name" value="Peptidase_M1_dom"/>
</dbReference>
<keyword evidence="8" id="KW-0479">Metal-binding</keyword>
<dbReference type="InterPro" id="IPR042097">
    <property type="entry name" value="Aminopeptidase_N-like_N_sf"/>
</dbReference>
<evidence type="ECO:0000259" key="14">
    <source>
        <dbReference type="Pfam" id="PF17900"/>
    </source>
</evidence>
<dbReference type="PROSITE" id="PS51257">
    <property type="entry name" value="PROKAR_LIPOPROTEIN"/>
    <property type="match status" value="1"/>
</dbReference>
<evidence type="ECO:0000256" key="9">
    <source>
        <dbReference type="ARBA" id="ARBA00022801"/>
    </source>
</evidence>
<comment type="cofactor">
    <cofactor evidence="2">
        <name>Zn(2+)</name>
        <dbReference type="ChEBI" id="CHEBI:29105"/>
    </cofactor>
</comment>
<dbReference type="GO" id="GO:0016285">
    <property type="term" value="F:alanyl aminopeptidase activity"/>
    <property type="evidence" value="ECO:0007669"/>
    <property type="project" value="UniProtKB-EC"/>
</dbReference>
<dbReference type="STRING" id="927664.SAMN05421780_10958"/>
<dbReference type="PANTHER" id="PTHR11533">
    <property type="entry name" value="PROTEASE M1 ZINC METALLOPROTEASE"/>
    <property type="match status" value="1"/>
</dbReference>
<reference evidence="15 16" key="1">
    <citation type="submission" date="2016-10" db="EMBL/GenBank/DDBJ databases">
        <authorList>
            <person name="de Groot N.N."/>
        </authorList>
    </citation>
    <scope>NUCLEOTIDE SEQUENCE [LARGE SCALE GENOMIC DNA]</scope>
    <source>
        <strain evidence="15 16">DSM 6793</strain>
    </source>
</reference>
<keyword evidence="6 15" id="KW-0031">Aminopeptidase</keyword>
<evidence type="ECO:0000256" key="7">
    <source>
        <dbReference type="ARBA" id="ARBA00022670"/>
    </source>
</evidence>
<evidence type="ECO:0000256" key="1">
    <source>
        <dbReference type="ARBA" id="ARBA00000098"/>
    </source>
</evidence>
<feature type="domain" description="Peptidase M1 membrane alanine aminopeptidase" evidence="13">
    <location>
        <begin position="302"/>
        <end position="507"/>
    </location>
</feature>
<name>A0A1I1LNI7_9BACT</name>
<dbReference type="SUPFAM" id="SSF63737">
    <property type="entry name" value="Leukotriene A4 hydrolase N-terminal domain"/>
    <property type="match status" value="1"/>
</dbReference>
<evidence type="ECO:0000256" key="2">
    <source>
        <dbReference type="ARBA" id="ARBA00001947"/>
    </source>
</evidence>
<comment type="catalytic activity">
    <reaction evidence="1">
        <text>Release of an N-terminal amino acid, Xaa-|-Yaa- from a peptide, amide or arylamide. Xaa is preferably Ala, but may be most amino acids including Pro (slow action). When a terminal hydrophobic residue is followed by a prolyl residue, the two may be released as an intact Xaa-Pro dipeptide.</text>
        <dbReference type="EC" id="3.4.11.2"/>
    </reaction>
</comment>
<evidence type="ECO:0000256" key="5">
    <source>
        <dbReference type="ARBA" id="ARBA00015611"/>
    </source>
</evidence>
<evidence type="ECO:0000256" key="6">
    <source>
        <dbReference type="ARBA" id="ARBA00022438"/>
    </source>
</evidence>
<comment type="similarity">
    <text evidence="3">Belongs to the peptidase M1 family.</text>
</comment>
<dbReference type="InterPro" id="IPR016024">
    <property type="entry name" value="ARM-type_fold"/>
</dbReference>
<keyword evidence="11" id="KW-0482">Metalloprotease</keyword>
<keyword evidence="12" id="KW-0732">Signal</keyword>
<evidence type="ECO:0000313" key="16">
    <source>
        <dbReference type="Proteomes" id="UP000199514"/>
    </source>
</evidence>
<dbReference type="GO" id="GO:0042277">
    <property type="term" value="F:peptide binding"/>
    <property type="evidence" value="ECO:0007669"/>
    <property type="project" value="TreeGrafter"/>
</dbReference>
<dbReference type="InterPro" id="IPR001930">
    <property type="entry name" value="Peptidase_M1"/>
</dbReference>
<dbReference type="Pfam" id="PF01433">
    <property type="entry name" value="Peptidase_M1"/>
    <property type="match status" value="1"/>
</dbReference>
<dbReference type="PRINTS" id="PR00756">
    <property type="entry name" value="ALADIPTASE"/>
</dbReference>
<dbReference type="OrthoDB" id="100605at2"/>
<keyword evidence="9" id="KW-0378">Hydrolase</keyword>
<organism evidence="15 16">
    <name type="scientific">Flexibacter flexilis DSM 6793</name>
    <dbReference type="NCBI Taxonomy" id="927664"/>
    <lineage>
        <taxon>Bacteria</taxon>
        <taxon>Pseudomonadati</taxon>
        <taxon>Bacteroidota</taxon>
        <taxon>Cytophagia</taxon>
        <taxon>Cytophagales</taxon>
        <taxon>Flexibacteraceae</taxon>
        <taxon>Flexibacter</taxon>
    </lineage>
</organism>
<dbReference type="GO" id="GO:0070006">
    <property type="term" value="F:metalloaminopeptidase activity"/>
    <property type="evidence" value="ECO:0007669"/>
    <property type="project" value="TreeGrafter"/>
</dbReference>
<dbReference type="GO" id="GO:0005615">
    <property type="term" value="C:extracellular space"/>
    <property type="evidence" value="ECO:0007669"/>
    <property type="project" value="TreeGrafter"/>
</dbReference>
<dbReference type="InterPro" id="IPR011989">
    <property type="entry name" value="ARM-like"/>
</dbReference>
<dbReference type="GO" id="GO:0043171">
    <property type="term" value="P:peptide catabolic process"/>
    <property type="evidence" value="ECO:0007669"/>
    <property type="project" value="TreeGrafter"/>
</dbReference>
<dbReference type="Proteomes" id="UP000199514">
    <property type="component" value="Unassembled WGS sequence"/>
</dbReference>
<feature type="domain" description="Aminopeptidase N-like N-terminal" evidence="14">
    <location>
        <begin position="74"/>
        <end position="264"/>
    </location>
</feature>
<evidence type="ECO:0000256" key="8">
    <source>
        <dbReference type="ARBA" id="ARBA00022723"/>
    </source>
</evidence>
<feature type="chain" id="PRO_5011750018" description="Aminopeptidase N" evidence="12">
    <location>
        <begin position="19"/>
        <end position="855"/>
    </location>
</feature>
<dbReference type="Gene3D" id="1.25.10.10">
    <property type="entry name" value="Leucine-rich Repeat Variant"/>
    <property type="match status" value="1"/>
</dbReference>
<dbReference type="SUPFAM" id="SSF55486">
    <property type="entry name" value="Metalloproteases ('zincins'), catalytic domain"/>
    <property type="match status" value="1"/>
</dbReference>
<accession>A0A1I1LNI7</accession>
<dbReference type="GO" id="GO:0008270">
    <property type="term" value="F:zinc ion binding"/>
    <property type="evidence" value="ECO:0007669"/>
    <property type="project" value="InterPro"/>
</dbReference>
<sequence length="855" mass="98443">MRLSFHIKLHWLLAIASAIVGCQSIGRNTQPKTTAAVATITTDTTKSTKKEPPVWAAKKYGYNPSRTLKNDLVHTKLEVELDWKKRYLLGVATLTLRPHFFPQNTLELDAKGFDIKSVKLLVSDKKSKLLKYNYNNTQMTIYLDTLYTCTDEYRVEIEYVAKPDELVTKGSAAITSDKGLYFINPDGTDPDKPRQVWTQGETQSASCWFPTIDSPNQRCTDEIHITVDTNFVTLSNGLLVYSTQNPDGTRTDVWEQKKPHAPYLFTMVVGDFAIIKDRWRNKEVNYYVEPKYAPYGKAIFGHTPEMIEFFSQKLGVDFVWDKYSQVVVRDFVSGAMENTSASTFMEAVQSDDRALLDQDWDGIIAHELFHQWFGDLVTCESWSNLPLNESFANYSEYLWAEHKFGIEQADFDGQQEKQQYFRESQRKREPLIRYYYNDREQMFDSHSYAKGGRVLHMLRKYVGDEAFFESIKRYLLKNQFSSVEIHNLRLAFEEVTGEDLNWFFNQWFMSAGHPELEVNYSYSDKKVWLKVRQTQDSLYSPKTYRLPLKVDIWVKNQKLRYPITIDEREQEFTFAVDSVPQLLVFDGEQQLLASIDQTKTQDELRFQYYHGDKMKLRLDALRALDEDNSPETQAMLSAALSDRFWAIRVEALQVMAELDSQLVANNAQKMKDLAKNDPKAAVRAEAFRTLQRLQDSGLQSTFAAGLSDRSYDASAAALEGYIKTKPSDIEAKIADFEAQKHPYIAPVAAEYYAQKTDSTYYNWFTDKIKTGSKDEMYGVLQSFAVYLLKMSKAKQAEGVALIVSTAQNSKASMLRFAAYQALGILSEVAGVEQHKVAIREAETDPELKKIYEYFR</sequence>
<gene>
    <name evidence="15" type="ORF">SAMN05421780_10958</name>
</gene>